<dbReference type="RefSeq" id="WP_002985782.1">
    <property type="nucleotide sequence ID" value="NZ_CP068108.1"/>
</dbReference>
<dbReference type="EMBL" id="CP068108">
    <property type="protein sequence ID" value="QQT98703.1"/>
    <property type="molecule type" value="Genomic_DNA"/>
</dbReference>
<organism evidence="1 2">
    <name type="scientific">Myroides odoratus</name>
    <name type="common">Flavobacterium odoratum</name>
    <dbReference type="NCBI Taxonomy" id="256"/>
    <lineage>
        <taxon>Bacteria</taxon>
        <taxon>Pseudomonadati</taxon>
        <taxon>Bacteroidota</taxon>
        <taxon>Flavobacteriia</taxon>
        <taxon>Flavobacteriales</taxon>
        <taxon>Flavobacteriaceae</taxon>
        <taxon>Myroides</taxon>
    </lineage>
</organism>
<gene>
    <name evidence="1" type="ORF">I6I88_10760</name>
</gene>
<reference evidence="1 2" key="1">
    <citation type="submission" date="2021-01" db="EMBL/GenBank/DDBJ databases">
        <title>FDA dAtabase for Regulatory Grade micrObial Sequences (FDA-ARGOS): Supporting development and validation of Infectious Disease Dx tests.</title>
        <authorList>
            <person name="Sproer C."/>
            <person name="Gronow S."/>
            <person name="Severitt S."/>
            <person name="Schroder I."/>
            <person name="Tallon L."/>
            <person name="Sadzewicz L."/>
            <person name="Zhao X."/>
            <person name="Boylan J."/>
            <person name="Ott S."/>
            <person name="Bowen H."/>
            <person name="Vavikolanu K."/>
            <person name="Mehta A."/>
            <person name="Aluvathingal J."/>
            <person name="Nadendla S."/>
            <person name="Lowell S."/>
            <person name="Myers T."/>
            <person name="Yan Y."/>
            <person name="Sichtig H."/>
        </authorList>
    </citation>
    <scope>NUCLEOTIDE SEQUENCE [LARGE SCALE GENOMIC DNA]</scope>
    <source>
        <strain evidence="1 2">FDAARGOS_1131</strain>
    </source>
</reference>
<protein>
    <submittedName>
        <fullName evidence="1">Uncharacterized protein</fullName>
    </submittedName>
</protein>
<dbReference type="OrthoDB" id="1050254at2"/>
<dbReference type="Proteomes" id="UP000596202">
    <property type="component" value="Chromosome"/>
</dbReference>
<accession>A0A9Q6Z308</accession>
<proteinExistence type="predicted"/>
<dbReference type="AlphaFoldDB" id="A0A9Q6Z308"/>
<evidence type="ECO:0000313" key="1">
    <source>
        <dbReference type="EMBL" id="QQT98703.1"/>
    </source>
</evidence>
<evidence type="ECO:0000313" key="2">
    <source>
        <dbReference type="Proteomes" id="UP000596202"/>
    </source>
</evidence>
<sequence>MRVILIPFQSVGDFVFKLKINNYLKKYSFGVRDYSSDLAAPTVHYSIEFPRMTLFVENGLIEEIGCYEELLYKGRNLIGMKIEDFISHTGEKFIGKIDCLDFEDDNIPQYVYEFESIGLQVWTKGKEGNIVTIIASSYF</sequence>
<dbReference type="GeneID" id="93528140"/>
<name>A0A9Q6Z308_MYROD</name>